<sequence length="211" mass="24630">MIHIQLEEKIKCLEDLYVYIDQEVNQYFSSVEKMILKSLQKKNQLYNLDIVTTIQQVVFNDNEFKNMINSIKDRIGSVASYYRIAKPIELNISDEEIGILTTNTALLKEYKKTYQMALQTEAHLDDVFNDSLALIFPRKYEKVLEERNFSMGKGLLSLLRLSSQELSIRHQKEFSKRIAGILLNIKLRTKKQLKNQCNDFLMTQSYSKAAS</sequence>
<name>A0ABS2NNP3_9FIRM</name>
<reference evidence="1 2" key="1">
    <citation type="submission" date="2021-01" db="EMBL/GenBank/DDBJ databases">
        <title>Genomic Encyclopedia of Type Strains, Phase IV (KMG-IV): sequencing the most valuable type-strain genomes for metagenomic binning, comparative biology and taxonomic classification.</title>
        <authorList>
            <person name="Goeker M."/>
        </authorList>
    </citation>
    <scope>NUCLEOTIDE SEQUENCE [LARGE SCALE GENOMIC DNA]</scope>
    <source>
        <strain evidence="1 2">DSM 25890</strain>
    </source>
</reference>
<dbReference type="Proteomes" id="UP001314796">
    <property type="component" value="Unassembled WGS sequence"/>
</dbReference>
<evidence type="ECO:0000313" key="2">
    <source>
        <dbReference type="Proteomes" id="UP001314796"/>
    </source>
</evidence>
<comment type="caution">
    <text evidence="1">The sequence shown here is derived from an EMBL/GenBank/DDBJ whole genome shotgun (WGS) entry which is preliminary data.</text>
</comment>
<gene>
    <name evidence="1" type="ORF">JOC73_000958</name>
</gene>
<accession>A0ABS2NNP3</accession>
<proteinExistence type="predicted"/>
<protein>
    <submittedName>
        <fullName evidence="1">Uncharacterized protein</fullName>
    </submittedName>
</protein>
<evidence type="ECO:0000313" key="1">
    <source>
        <dbReference type="EMBL" id="MBM7614447.1"/>
    </source>
</evidence>
<keyword evidence="2" id="KW-1185">Reference proteome</keyword>
<dbReference type="EMBL" id="JAFBEE010000004">
    <property type="protein sequence ID" value="MBM7614447.1"/>
    <property type="molecule type" value="Genomic_DNA"/>
</dbReference>
<organism evidence="1 2">
    <name type="scientific">Alkaliphilus hydrothermalis</name>
    <dbReference type="NCBI Taxonomy" id="1482730"/>
    <lineage>
        <taxon>Bacteria</taxon>
        <taxon>Bacillati</taxon>
        <taxon>Bacillota</taxon>
        <taxon>Clostridia</taxon>
        <taxon>Peptostreptococcales</taxon>
        <taxon>Natronincolaceae</taxon>
        <taxon>Alkaliphilus</taxon>
    </lineage>
</organism>
<dbReference type="RefSeq" id="WP_204400713.1">
    <property type="nucleotide sequence ID" value="NZ_JAFBEE010000004.1"/>
</dbReference>